<dbReference type="InterPro" id="IPR004088">
    <property type="entry name" value="KH_dom_type_1"/>
</dbReference>
<dbReference type="Pfam" id="PF00013">
    <property type="entry name" value="KH_1"/>
    <property type="match status" value="3"/>
</dbReference>
<dbReference type="PROSITE" id="PS01159">
    <property type="entry name" value="WW_DOMAIN_1"/>
    <property type="match status" value="1"/>
</dbReference>
<keyword evidence="2" id="KW-0694">RNA-binding</keyword>
<dbReference type="PROSITE" id="PS50020">
    <property type="entry name" value="WW_DOMAIN_2"/>
    <property type="match status" value="1"/>
</dbReference>
<dbReference type="KEGG" id="apro:F751_1729"/>
<dbReference type="InterPro" id="IPR036020">
    <property type="entry name" value="WW_dom_sf"/>
</dbReference>
<sequence length="445" mass="45741">MSEADTTVGQLVEPAAEEVTAPVEDPSTGDGATQPAGEEEKEAGNPAAPDTDAAAATAAAVAARLIQQHEEQAGAVYGSNPYDVSQTAAGFEGFPGPDGADGNNKRPRDGEGVEHEEDGPDKKRASTNFLSSEGQAAPENPDGAEGEAYGNPGPGLGDFSTSTTASTVFDIPANMVGKLIGRSGETIRNLQLSTDTRIQVDHEGGGDTRRITITGMTQDQVDRCRREVEGLTGEEEVQETMECPAGIVGRIIGRGGETIRALQSASQAHITVDQNFPEGQPRKVIISGTADAARRAVALIQELIVGEAGSAQAIIQRVCAENGIGKSHSFTVPKGIVGRIIGRGGETIKQIQRASQATIQIDQGGDPCNVTIAGQPAAAEAAKRMGYGAAAYGGGAQAGGPAAGGLPGASAGGASQWQELHDDQGRAYYYNATTGVTQWERPADL</sequence>
<feature type="compositionally biased region" description="Basic and acidic residues" evidence="3">
    <location>
        <begin position="103"/>
        <end position="113"/>
    </location>
</feature>
<dbReference type="InterPro" id="IPR004087">
    <property type="entry name" value="KH_dom"/>
</dbReference>
<dbReference type="Gene3D" id="3.30.1370.10">
    <property type="entry name" value="K Homology domain, type 1"/>
    <property type="match status" value="3"/>
</dbReference>
<dbReference type="CDD" id="cd00105">
    <property type="entry name" value="KH-I"/>
    <property type="match status" value="2"/>
</dbReference>
<feature type="compositionally biased region" description="Low complexity" evidence="3">
    <location>
        <begin position="12"/>
        <end position="26"/>
    </location>
</feature>
<reference evidence="5 6" key="1">
    <citation type="journal article" date="2014" name="BMC Genomics">
        <title>Oil accumulation mechanisms of the oleaginous microalga Chlorella protothecoides revealed through its genome, transcriptomes, and proteomes.</title>
        <authorList>
            <person name="Gao C."/>
            <person name="Wang Y."/>
            <person name="Shen Y."/>
            <person name="Yan D."/>
            <person name="He X."/>
            <person name="Dai J."/>
            <person name="Wu Q."/>
        </authorList>
    </citation>
    <scope>NUCLEOTIDE SEQUENCE [LARGE SCALE GENOMIC DNA]</scope>
    <source>
        <strain evidence="5 6">0710</strain>
    </source>
</reference>
<gene>
    <name evidence="5" type="ORF">F751_1729</name>
</gene>
<evidence type="ECO:0000256" key="2">
    <source>
        <dbReference type="PROSITE-ProRule" id="PRU00117"/>
    </source>
</evidence>
<dbReference type="EMBL" id="KL662111">
    <property type="protein sequence ID" value="KFM24850.1"/>
    <property type="molecule type" value="Genomic_DNA"/>
</dbReference>
<dbReference type="SUPFAM" id="SSF54791">
    <property type="entry name" value="Eukaryotic type KH-domain (KH-domain type I)"/>
    <property type="match status" value="3"/>
</dbReference>
<keyword evidence="6" id="KW-1185">Reference proteome</keyword>
<dbReference type="OrthoDB" id="5204190at2759"/>
<dbReference type="eggNOG" id="KOG1676">
    <property type="taxonomic scope" value="Eukaryota"/>
</dbReference>
<evidence type="ECO:0000313" key="6">
    <source>
        <dbReference type="Proteomes" id="UP000028924"/>
    </source>
</evidence>
<feature type="region of interest" description="Disordered" evidence="3">
    <location>
        <begin position="77"/>
        <end position="156"/>
    </location>
</feature>
<dbReference type="GO" id="GO:0003723">
    <property type="term" value="F:RNA binding"/>
    <property type="evidence" value="ECO:0007669"/>
    <property type="project" value="UniProtKB-UniRule"/>
</dbReference>
<evidence type="ECO:0000256" key="3">
    <source>
        <dbReference type="SAM" id="MobiDB-lite"/>
    </source>
</evidence>
<dbReference type="SMART" id="SM00456">
    <property type="entry name" value="WW"/>
    <property type="match status" value="1"/>
</dbReference>
<accession>A0A087SGJ6</accession>
<proteinExistence type="predicted"/>
<evidence type="ECO:0000313" key="5">
    <source>
        <dbReference type="EMBL" id="KFM24850.1"/>
    </source>
</evidence>
<dbReference type="AlphaFoldDB" id="A0A087SGJ6"/>
<feature type="compositionally biased region" description="Low complexity" evidence="3">
    <location>
        <begin position="46"/>
        <end position="60"/>
    </location>
</feature>
<dbReference type="PROSITE" id="PS50084">
    <property type="entry name" value="KH_TYPE_1"/>
    <property type="match status" value="3"/>
</dbReference>
<dbReference type="InterPro" id="IPR001202">
    <property type="entry name" value="WW_dom"/>
</dbReference>
<keyword evidence="1" id="KW-0677">Repeat</keyword>
<dbReference type="SUPFAM" id="SSF51045">
    <property type="entry name" value="WW domain"/>
    <property type="match status" value="1"/>
</dbReference>
<dbReference type="RefSeq" id="XP_011397738.1">
    <property type="nucleotide sequence ID" value="XM_011399436.1"/>
</dbReference>
<dbReference type="Pfam" id="PF00397">
    <property type="entry name" value="WW"/>
    <property type="match status" value="1"/>
</dbReference>
<evidence type="ECO:0000256" key="1">
    <source>
        <dbReference type="ARBA" id="ARBA00022737"/>
    </source>
</evidence>
<feature type="domain" description="WW" evidence="4">
    <location>
        <begin position="417"/>
        <end position="444"/>
    </location>
</feature>
<protein>
    <submittedName>
        <fullName evidence="5">Far upstream element-binding protein 1</fullName>
    </submittedName>
</protein>
<dbReference type="STRING" id="3075.A0A087SGJ6"/>
<name>A0A087SGJ6_AUXPR</name>
<dbReference type="InterPro" id="IPR036612">
    <property type="entry name" value="KH_dom_type_1_sf"/>
</dbReference>
<organism evidence="5 6">
    <name type="scientific">Auxenochlorella protothecoides</name>
    <name type="common">Green microalga</name>
    <name type="synonym">Chlorella protothecoides</name>
    <dbReference type="NCBI Taxonomy" id="3075"/>
    <lineage>
        <taxon>Eukaryota</taxon>
        <taxon>Viridiplantae</taxon>
        <taxon>Chlorophyta</taxon>
        <taxon>core chlorophytes</taxon>
        <taxon>Trebouxiophyceae</taxon>
        <taxon>Chlorellales</taxon>
        <taxon>Chlorellaceae</taxon>
        <taxon>Auxenochlorella</taxon>
    </lineage>
</organism>
<dbReference type="GeneID" id="23613120"/>
<dbReference type="Proteomes" id="UP000028924">
    <property type="component" value="Unassembled WGS sequence"/>
</dbReference>
<evidence type="ECO:0000259" key="4">
    <source>
        <dbReference type="PROSITE" id="PS50020"/>
    </source>
</evidence>
<dbReference type="Gene3D" id="2.20.70.10">
    <property type="match status" value="1"/>
</dbReference>
<dbReference type="SMART" id="SM00322">
    <property type="entry name" value="KH"/>
    <property type="match status" value="3"/>
</dbReference>
<feature type="region of interest" description="Disordered" evidence="3">
    <location>
        <begin position="1"/>
        <end position="60"/>
    </location>
</feature>
<dbReference type="CDD" id="cd00201">
    <property type="entry name" value="WW"/>
    <property type="match status" value="1"/>
</dbReference>
<dbReference type="PANTHER" id="PTHR10288">
    <property type="entry name" value="KH DOMAIN CONTAINING RNA BINDING PROTEIN"/>
    <property type="match status" value="1"/>
</dbReference>